<dbReference type="PANTHER" id="PTHR19282">
    <property type="entry name" value="TETRASPANIN"/>
    <property type="match status" value="1"/>
</dbReference>
<dbReference type="GeneID" id="20246082"/>
<evidence type="ECO:0000256" key="19">
    <source>
        <dbReference type="ARBA" id="ARBA00023288"/>
    </source>
</evidence>
<evidence type="ECO:0000256" key="13">
    <source>
        <dbReference type="ARBA" id="ARBA00022927"/>
    </source>
</evidence>
<dbReference type="OMA" id="NNIFYRG"/>
<proteinExistence type="inferred from homology"/>
<dbReference type="Gene3D" id="1.10.1450.10">
    <property type="entry name" value="Tetraspanin"/>
    <property type="match status" value="1"/>
</dbReference>
<evidence type="ECO:0000256" key="20">
    <source>
        <dbReference type="ARBA" id="ARBA00043922"/>
    </source>
</evidence>
<evidence type="ECO:0000313" key="24">
    <source>
        <dbReference type="Proteomes" id="UP000030746"/>
    </source>
</evidence>
<evidence type="ECO:0000256" key="7">
    <source>
        <dbReference type="ARBA" id="ARBA00006840"/>
    </source>
</evidence>
<dbReference type="OrthoDB" id="9993879at2759"/>
<dbReference type="RefSeq" id="XP_009051398.1">
    <property type="nucleotide sequence ID" value="XM_009053150.1"/>
</dbReference>
<name>V4A137_LOTGI</name>
<dbReference type="Proteomes" id="UP000030746">
    <property type="component" value="Unassembled WGS sequence"/>
</dbReference>
<dbReference type="CTD" id="20246082"/>
<dbReference type="EMBL" id="KB201304">
    <property type="protein sequence ID" value="ESO97533.1"/>
    <property type="molecule type" value="Genomic_DNA"/>
</dbReference>
<gene>
    <name evidence="23" type="ORF">LOTGIDRAFT_208719</name>
</gene>
<feature type="transmembrane region" description="Helical" evidence="22">
    <location>
        <begin position="217"/>
        <end position="242"/>
    </location>
</feature>
<keyword evidence="14 22" id="KW-1133">Transmembrane helix</keyword>
<dbReference type="GO" id="GO:0015031">
    <property type="term" value="P:protein transport"/>
    <property type="evidence" value="ECO:0007669"/>
    <property type="project" value="UniProtKB-KW"/>
</dbReference>
<evidence type="ECO:0000256" key="17">
    <source>
        <dbReference type="ARBA" id="ARBA00023180"/>
    </source>
</evidence>
<sequence length="252" mass="28455">MKNRARNDNDCCSLLFLRYVIFVFNTVFWITGLAFLAIGVWTLTSKHDYISLLGNNMFGATTILFISIGCIIILVGILGCVGTIKSIRFCLVLYACLLIVIFLLEAVAGILAYMYEGAIRDELTRNLNETMIENYRFDTRIDEAVDSMQREFQCCGAGSYKDWKYSRWLRLDTTTSNRAPDSCCMTPSPNCAGRDHPSNIYWTGCSRQLEHFIKNHLIIIGGIGLGFCCIQVFGIVFACCLARKIKESKEGY</sequence>
<dbReference type="Pfam" id="PF00335">
    <property type="entry name" value="Tetraspanin"/>
    <property type="match status" value="1"/>
</dbReference>
<dbReference type="GO" id="GO:0031902">
    <property type="term" value="C:late endosome membrane"/>
    <property type="evidence" value="ECO:0007669"/>
    <property type="project" value="UniProtKB-SubCell"/>
</dbReference>
<dbReference type="KEGG" id="lgi:LOTGIDRAFT_208719"/>
<dbReference type="AlphaFoldDB" id="V4A137"/>
<evidence type="ECO:0000256" key="3">
    <source>
        <dbReference type="ARBA" id="ARBA00004241"/>
    </source>
</evidence>
<evidence type="ECO:0000256" key="22">
    <source>
        <dbReference type="RuleBase" id="RU361218"/>
    </source>
</evidence>
<reference evidence="23 24" key="1">
    <citation type="journal article" date="2013" name="Nature">
        <title>Insights into bilaterian evolution from three spiralian genomes.</title>
        <authorList>
            <person name="Simakov O."/>
            <person name="Marletaz F."/>
            <person name="Cho S.J."/>
            <person name="Edsinger-Gonzales E."/>
            <person name="Havlak P."/>
            <person name="Hellsten U."/>
            <person name="Kuo D.H."/>
            <person name="Larsson T."/>
            <person name="Lv J."/>
            <person name="Arendt D."/>
            <person name="Savage R."/>
            <person name="Osoegawa K."/>
            <person name="de Jong P."/>
            <person name="Grimwood J."/>
            <person name="Chapman J.A."/>
            <person name="Shapiro H."/>
            <person name="Aerts A."/>
            <person name="Otillar R.P."/>
            <person name="Terry A.Y."/>
            <person name="Boore J.L."/>
            <person name="Grigoriev I.V."/>
            <person name="Lindberg D.R."/>
            <person name="Seaver E.C."/>
            <person name="Weisblat D.A."/>
            <person name="Putnam N.H."/>
            <person name="Rokhsar D.S."/>
        </authorList>
    </citation>
    <scope>NUCLEOTIDE SEQUENCE [LARGE SCALE GENOMIC DNA]</scope>
</reference>
<dbReference type="InterPro" id="IPR008952">
    <property type="entry name" value="Tetraspanin_EC2_sf"/>
</dbReference>
<evidence type="ECO:0000256" key="21">
    <source>
        <dbReference type="ARBA" id="ARBA00046382"/>
    </source>
</evidence>
<dbReference type="GO" id="GO:0005886">
    <property type="term" value="C:plasma membrane"/>
    <property type="evidence" value="ECO:0007669"/>
    <property type="project" value="UniProtKB-SubCell"/>
</dbReference>
<keyword evidence="17" id="KW-0325">Glycoprotein</keyword>
<keyword evidence="11 22" id="KW-0812">Transmembrane</keyword>
<dbReference type="PIRSF" id="PIRSF002419">
    <property type="entry name" value="Tetraspanin"/>
    <property type="match status" value="1"/>
</dbReference>
<evidence type="ECO:0000256" key="8">
    <source>
        <dbReference type="ARBA" id="ARBA00022448"/>
    </source>
</evidence>
<evidence type="ECO:0000256" key="9">
    <source>
        <dbReference type="ARBA" id="ARBA00022475"/>
    </source>
</evidence>
<dbReference type="GO" id="GO:0009986">
    <property type="term" value="C:cell surface"/>
    <property type="evidence" value="ECO:0007669"/>
    <property type="project" value="UniProtKB-SubCell"/>
</dbReference>
<evidence type="ECO:0000256" key="2">
    <source>
        <dbReference type="ARBA" id="ARBA00004223"/>
    </source>
</evidence>
<dbReference type="PANTHER" id="PTHR19282:SF544">
    <property type="entry name" value="TETRASPANIN"/>
    <property type="match status" value="1"/>
</dbReference>
<evidence type="ECO:0000313" key="23">
    <source>
        <dbReference type="EMBL" id="ESO97533.1"/>
    </source>
</evidence>
<evidence type="ECO:0000256" key="14">
    <source>
        <dbReference type="ARBA" id="ARBA00022989"/>
    </source>
</evidence>
<keyword evidence="10" id="KW-0964">Secreted</keyword>
<dbReference type="GO" id="GO:0005576">
    <property type="term" value="C:extracellular region"/>
    <property type="evidence" value="ECO:0007669"/>
    <property type="project" value="UniProtKB-SubCell"/>
</dbReference>
<evidence type="ECO:0000256" key="16">
    <source>
        <dbReference type="ARBA" id="ARBA00023139"/>
    </source>
</evidence>
<dbReference type="GO" id="GO:0005765">
    <property type="term" value="C:lysosomal membrane"/>
    <property type="evidence" value="ECO:0007669"/>
    <property type="project" value="UniProtKB-SubCell"/>
</dbReference>
<keyword evidence="19" id="KW-0449">Lipoprotein</keyword>
<accession>V4A137</accession>
<evidence type="ECO:0000256" key="5">
    <source>
        <dbReference type="ARBA" id="ARBA00004651"/>
    </source>
</evidence>
<evidence type="ECO:0000256" key="6">
    <source>
        <dbReference type="ARBA" id="ARBA00004656"/>
    </source>
</evidence>
<dbReference type="STRING" id="225164.V4A137"/>
<dbReference type="GO" id="GO:0030154">
    <property type="term" value="P:cell differentiation"/>
    <property type="evidence" value="ECO:0007669"/>
    <property type="project" value="UniProtKB-ARBA"/>
</dbReference>
<evidence type="ECO:0000256" key="10">
    <source>
        <dbReference type="ARBA" id="ARBA00022525"/>
    </source>
</evidence>
<dbReference type="InterPro" id="IPR000301">
    <property type="entry name" value="Tetraspanin_animals"/>
</dbReference>
<dbReference type="PRINTS" id="PR00259">
    <property type="entry name" value="TMFOUR"/>
</dbReference>
<dbReference type="InterPro" id="IPR018499">
    <property type="entry name" value="Tetraspanin/Peripherin"/>
</dbReference>
<comment type="similarity">
    <text evidence="7 22">Belongs to the tetraspanin (TM4SF) family.</text>
</comment>
<keyword evidence="15 22" id="KW-0472">Membrane</keyword>
<feature type="transmembrane region" description="Helical" evidence="22">
    <location>
        <begin position="20"/>
        <end position="43"/>
    </location>
</feature>
<comment type="function">
    <text evidence="20">Functions as a cell surface receptor for TIMP1 and plays a role in the activation of cellular signaling cascades. Plays a role in the activation of ITGB1 and integrin signaling, leading to the activation of AKT, FAK/PTK2 and MAP kinases. Promotes cell survival, reorganization of the actin cytoskeleton, cell adhesion, spreading and migration, via its role in the activation of AKT and FAK/PTK2. Plays a role in VEGFA signaling via its role in regulating the internalization of KDR/VEGFR2. Plays a role in intracellular vesicular transport processes, and is required for normal trafficking of the PMEL luminal domain that is essential for the development and maturation of melanocytes. Plays a role in the adhesion of leukocytes onto endothelial cells via its role in the regulation of SELP trafficking. May play a role in mast cell degranulation in response to Ms4a2/FceRI stimulation, but not in mast cell degranulation in response to other stimuli.</text>
</comment>
<evidence type="ECO:0000256" key="11">
    <source>
        <dbReference type="ARBA" id="ARBA00022692"/>
    </source>
</evidence>
<keyword evidence="13" id="KW-0653">Protein transport</keyword>
<feature type="transmembrane region" description="Helical" evidence="22">
    <location>
        <begin position="63"/>
        <end position="84"/>
    </location>
</feature>
<keyword evidence="8" id="KW-0813">Transport</keyword>
<keyword evidence="16" id="KW-0564">Palmitate</keyword>
<feature type="transmembrane region" description="Helical" evidence="22">
    <location>
        <begin position="91"/>
        <end position="115"/>
    </location>
</feature>
<dbReference type="CDD" id="cd03155">
    <property type="entry name" value="CD151_like_LEL"/>
    <property type="match status" value="1"/>
</dbReference>
<dbReference type="HOGENOM" id="CLU_055524_5_0_1"/>
<evidence type="ECO:0000256" key="1">
    <source>
        <dbReference type="ARBA" id="ARBA00004107"/>
    </source>
</evidence>
<dbReference type="SUPFAM" id="SSF48652">
    <property type="entry name" value="Tetraspanin"/>
    <property type="match status" value="1"/>
</dbReference>
<keyword evidence="12" id="KW-0967">Endosome</keyword>
<keyword evidence="9" id="KW-1003">Cell membrane</keyword>
<evidence type="ECO:0000256" key="15">
    <source>
        <dbReference type="ARBA" id="ARBA00023136"/>
    </source>
</evidence>
<organism evidence="23 24">
    <name type="scientific">Lottia gigantea</name>
    <name type="common">Giant owl limpet</name>
    <dbReference type="NCBI Taxonomy" id="225164"/>
    <lineage>
        <taxon>Eukaryota</taxon>
        <taxon>Metazoa</taxon>
        <taxon>Spiralia</taxon>
        <taxon>Lophotrochozoa</taxon>
        <taxon>Mollusca</taxon>
        <taxon>Gastropoda</taxon>
        <taxon>Patellogastropoda</taxon>
        <taxon>Lottioidea</taxon>
        <taxon>Lottiidae</taxon>
        <taxon>Lottia</taxon>
    </lineage>
</organism>
<evidence type="ECO:0000256" key="18">
    <source>
        <dbReference type="ARBA" id="ARBA00023228"/>
    </source>
</evidence>
<comment type="subcellular location">
    <subcellularLocation>
        <location evidence="5">Cell membrane</location>
        <topology evidence="5">Multi-pass membrane protein</topology>
    </subcellularLocation>
    <subcellularLocation>
        <location evidence="3">Cell surface</location>
    </subcellularLocation>
    <subcellularLocation>
        <location evidence="1">Late endosome membrane</location>
        <topology evidence="1">Multi-pass membrane protein</topology>
    </subcellularLocation>
    <subcellularLocation>
        <location evidence="6">Lysosome membrane</location>
    </subcellularLocation>
    <subcellularLocation>
        <location evidence="2">Melanosome</location>
    </subcellularLocation>
    <subcellularLocation>
        <location evidence="22">Membrane</location>
        <topology evidence="22">Multi-pass membrane protein</topology>
    </subcellularLocation>
    <subcellularLocation>
        <location evidence="4">Secreted</location>
    </subcellularLocation>
</comment>
<evidence type="ECO:0000256" key="4">
    <source>
        <dbReference type="ARBA" id="ARBA00004613"/>
    </source>
</evidence>
<keyword evidence="18" id="KW-0458">Lysosome</keyword>
<evidence type="ECO:0000256" key="12">
    <source>
        <dbReference type="ARBA" id="ARBA00022753"/>
    </source>
</evidence>
<comment type="subunit">
    <text evidence="21">Interacts with TIMP1 and ITGB1 and recruits TIMP1 to ITGB1. Interacts with CD9. Identified in a complex with CD9 and ITGB3. Interacts with PMEL. Interacts with KDR/VEGFR2; identified in a complex with ITGB1 and KDR/VEGFR2 and is required to recruit KDR to ITGB1 complexes. Interacts with SYT7.</text>
</comment>
<dbReference type="FunFam" id="1.10.1450.10:FF:000019">
    <property type="entry name" value="Tetraspanin"/>
    <property type="match status" value="1"/>
</dbReference>
<keyword evidence="24" id="KW-1185">Reference proteome</keyword>
<protein>
    <recommendedName>
        <fullName evidence="22">Tetraspanin</fullName>
    </recommendedName>
</protein>